<dbReference type="Gene3D" id="3.30.230.130">
    <property type="entry name" value="Cullin, Chain C, Domain 2"/>
    <property type="match status" value="1"/>
</dbReference>
<dbReference type="SMART" id="SM00884">
    <property type="entry name" value="Cullin_Nedd8"/>
    <property type="match status" value="1"/>
</dbReference>
<evidence type="ECO:0000256" key="4">
    <source>
        <dbReference type="PROSITE-ProRule" id="PRU00330"/>
    </source>
</evidence>
<evidence type="ECO:0000313" key="8">
    <source>
        <dbReference type="EMBL" id="ORX57414.1"/>
    </source>
</evidence>
<dbReference type="Gene3D" id="1.20.1310.10">
    <property type="entry name" value="Cullin Repeats"/>
    <property type="match status" value="4"/>
</dbReference>
<feature type="compositionally biased region" description="Low complexity" evidence="6">
    <location>
        <begin position="31"/>
        <end position="51"/>
    </location>
</feature>
<evidence type="ECO:0000256" key="5">
    <source>
        <dbReference type="RuleBase" id="RU003829"/>
    </source>
</evidence>
<evidence type="ECO:0000256" key="2">
    <source>
        <dbReference type="ARBA" id="ARBA00022499"/>
    </source>
</evidence>
<evidence type="ECO:0000259" key="7">
    <source>
        <dbReference type="PROSITE" id="PS50069"/>
    </source>
</evidence>
<dbReference type="SUPFAM" id="SSF75632">
    <property type="entry name" value="Cullin homology domain"/>
    <property type="match status" value="1"/>
</dbReference>
<dbReference type="InterPro" id="IPR036390">
    <property type="entry name" value="WH_DNA-bd_sf"/>
</dbReference>
<dbReference type="Proteomes" id="UP000242146">
    <property type="component" value="Unassembled WGS sequence"/>
</dbReference>
<dbReference type="Pfam" id="PF10557">
    <property type="entry name" value="Cullin_Nedd8"/>
    <property type="match status" value="1"/>
</dbReference>
<dbReference type="SUPFAM" id="SSF74788">
    <property type="entry name" value="Cullin repeat-like"/>
    <property type="match status" value="1"/>
</dbReference>
<dbReference type="PROSITE" id="PS50069">
    <property type="entry name" value="CULLIN_2"/>
    <property type="match status" value="1"/>
</dbReference>
<dbReference type="InterPro" id="IPR045093">
    <property type="entry name" value="Cullin"/>
</dbReference>
<dbReference type="InterPro" id="IPR036388">
    <property type="entry name" value="WH-like_DNA-bd_sf"/>
</dbReference>
<feature type="compositionally biased region" description="Basic residues" evidence="6">
    <location>
        <begin position="1"/>
        <end position="11"/>
    </location>
</feature>
<dbReference type="InterPro" id="IPR019559">
    <property type="entry name" value="Cullin_neddylation_domain"/>
</dbReference>
<dbReference type="FunFam" id="1.10.10.10:FF:000050">
    <property type="entry name" value="Cullin 4B"/>
    <property type="match status" value="1"/>
</dbReference>
<dbReference type="STRING" id="101127.A0A1X2GMN4"/>
<dbReference type="FunFam" id="1.20.1310.10:FF:000002">
    <property type="entry name" value="cullin-3 isoform X1"/>
    <property type="match status" value="1"/>
</dbReference>
<dbReference type="EMBL" id="MCGT01000008">
    <property type="protein sequence ID" value="ORX57414.1"/>
    <property type="molecule type" value="Genomic_DNA"/>
</dbReference>
<sequence length="792" mass="90211">MPPRQSAKKRKAPESNQSTLDSFRLNHGARSKAASRAPASQPSTSTDTADDSSVIAASLLGSFRKQTLVDRIVIQCQGADSEPSSIPFDASWATLGVLVNAILKSHSPTTSYQEAYELCQNMCLNGFAQQLYSHLETALQTHILDEKNTLMKAAEDDTQFLTTLNTHWIALGKQMSTIRNIFMELDRSYVMRKTQDPSIIDLGKSMFRKTVMEISRIQSRTIARLLDLIELDRNGVEVDHAMMKSVIGMLLDLSLYNDYFEPGFISASNEYYEKEAVAKITAMTPQDYLKNADTRIKEETNTRIHLYLDSCTRVALNECVIHHLIHEQHEVILARGFDAMMDANEQEPLRILYTNLKDKPGQGMGHFRAAFGSYIKRRGAEMIKDPSKDGQMVVSLLQFKDKLDWLMKHVFGRDSSLLNILKESFEDFINSRNNKPAELLAKFIDGKLRAQGKKNSEENLERILDNVLVIFRYLQGKDTFEAFYKRFLSKRLLLNRSVAHDLEKSVLAKIKNECGPDFTKNLEGMFKDIEVSIDLNKAFKESKEFGEVSKNVSTFSVNVLAQGFWPSYASSDVILPAKMVELQNAYEKFYSRELKGRRLTWRNALGTCLVRGKFSKGPKELMLSQFQAIVLLLFNTADGMTYKEIATATNLDGKELKRVLQSLSCGQHKILIKEQQEASEIQDATSFSFNDAFTSDSHRLKFNSIQQEQSTEERKDTQAKVMVNRQHQLEAAIVRIMKAKKLLTHSALINELFQQLKFPLDATDVKKRIESLIDRDYLSRDEKDNSLYHYQS</sequence>
<dbReference type="InterPro" id="IPR016159">
    <property type="entry name" value="Cullin_repeat-like_dom_sf"/>
</dbReference>
<dbReference type="SMART" id="SM00182">
    <property type="entry name" value="CULLIN"/>
    <property type="match status" value="1"/>
</dbReference>
<feature type="region of interest" description="Disordered" evidence="6">
    <location>
        <begin position="1"/>
        <end position="51"/>
    </location>
</feature>
<name>A0A1X2GMN4_9FUNG</name>
<dbReference type="SUPFAM" id="SSF46785">
    <property type="entry name" value="Winged helix' DNA-binding domain"/>
    <property type="match status" value="1"/>
</dbReference>
<keyword evidence="3" id="KW-0832">Ubl conjugation</keyword>
<dbReference type="GO" id="GO:0031625">
    <property type="term" value="F:ubiquitin protein ligase binding"/>
    <property type="evidence" value="ECO:0007669"/>
    <property type="project" value="InterPro"/>
</dbReference>
<reference evidence="8 9" key="1">
    <citation type="submission" date="2016-07" db="EMBL/GenBank/DDBJ databases">
        <title>Pervasive Adenine N6-methylation of Active Genes in Fungi.</title>
        <authorList>
            <consortium name="DOE Joint Genome Institute"/>
            <person name="Mondo S.J."/>
            <person name="Dannebaum R.O."/>
            <person name="Kuo R.C."/>
            <person name="Labutti K."/>
            <person name="Haridas S."/>
            <person name="Kuo A."/>
            <person name="Salamov A."/>
            <person name="Ahrendt S.R."/>
            <person name="Lipzen A."/>
            <person name="Sullivan W."/>
            <person name="Andreopoulos W.B."/>
            <person name="Clum A."/>
            <person name="Lindquist E."/>
            <person name="Daum C."/>
            <person name="Ramamoorthy G.K."/>
            <person name="Gryganskyi A."/>
            <person name="Culley D."/>
            <person name="Magnuson J.K."/>
            <person name="James T.Y."/>
            <person name="O'Malley M.A."/>
            <person name="Stajich J.E."/>
            <person name="Spatafora J.W."/>
            <person name="Visel A."/>
            <person name="Grigoriev I.V."/>
        </authorList>
    </citation>
    <scope>NUCLEOTIDE SEQUENCE [LARGE SCALE GENOMIC DNA]</scope>
    <source>
        <strain evidence="8 9">NRRL 3301</strain>
    </source>
</reference>
<keyword evidence="2" id="KW-1017">Isopeptide bond</keyword>
<dbReference type="InterPro" id="IPR059120">
    <property type="entry name" value="Cullin-like_AB"/>
</dbReference>
<comment type="similarity">
    <text evidence="1 4 5">Belongs to the cullin family.</text>
</comment>
<dbReference type="Pfam" id="PF00888">
    <property type="entry name" value="Cullin"/>
    <property type="match status" value="1"/>
</dbReference>
<keyword evidence="9" id="KW-1185">Reference proteome</keyword>
<feature type="domain" description="Cullin family profile" evidence="7">
    <location>
        <begin position="435"/>
        <end position="664"/>
    </location>
</feature>
<dbReference type="InterPro" id="IPR016158">
    <property type="entry name" value="Cullin_homology"/>
</dbReference>
<evidence type="ECO:0000256" key="6">
    <source>
        <dbReference type="SAM" id="MobiDB-lite"/>
    </source>
</evidence>
<dbReference type="OrthoDB" id="27073at2759"/>
<organism evidence="8 9">
    <name type="scientific">Hesseltinella vesiculosa</name>
    <dbReference type="NCBI Taxonomy" id="101127"/>
    <lineage>
        <taxon>Eukaryota</taxon>
        <taxon>Fungi</taxon>
        <taxon>Fungi incertae sedis</taxon>
        <taxon>Mucoromycota</taxon>
        <taxon>Mucoromycotina</taxon>
        <taxon>Mucoromycetes</taxon>
        <taxon>Mucorales</taxon>
        <taxon>Cunninghamellaceae</taxon>
        <taxon>Hesseltinella</taxon>
    </lineage>
</organism>
<dbReference type="AlphaFoldDB" id="A0A1X2GMN4"/>
<evidence type="ECO:0000313" key="9">
    <source>
        <dbReference type="Proteomes" id="UP000242146"/>
    </source>
</evidence>
<gene>
    <name evidence="8" type="ORF">DM01DRAFT_1334039</name>
</gene>
<dbReference type="Gene3D" id="1.10.10.10">
    <property type="entry name" value="Winged helix-like DNA-binding domain superfamily/Winged helix DNA-binding domain"/>
    <property type="match status" value="1"/>
</dbReference>
<dbReference type="PANTHER" id="PTHR11932">
    <property type="entry name" value="CULLIN"/>
    <property type="match status" value="1"/>
</dbReference>
<dbReference type="Pfam" id="PF26557">
    <property type="entry name" value="Cullin_AB"/>
    <property type="match status" value="1"/>
</dbReference>
<comment type="caution">
    <text evidence="8">The sequence shown here is derived from an EMBL/GenBank/DDBJ whole genome shotgun (WGS) entry which is preliminary data.</text>
</comment>
<dbReference type="GO" id="GO:0006511">
    <property type="term" value="P:ubiquitin-dependent protein catabolic process"/>
    <property type="evidence" value="ECO:0007669"/>
    <property type="project" value="InterPro"/>
</dbReference>
<dbReference type="InterPro" id="IPR036317">
    <property type="entry name" value="Cullin_homology_sf"/>
</dbReference>
<accession>A0A1X2GMN4</accession>
<dbReference type="InterPro" id="IPR001373">
    <property type="entry name" value="Cullin_N"/>
</dbReference>
<evidence type="ECO:0000256" key="3">
    <source>
        <dbReference type="ARBA" id="ARBA00022843"/>
    </source>
</evidence>
<proteinExistence type="inferred from homology"/>
<protein>
    <submittedName>
        <fullName evidence="8">Cullin 4A</fullName>
    </submittedName>
</protein>
<evidence type="ECO:0000256" key="1">
    <source>
        <dbReference type="ARBA" id="ARBA00006019"/>
    </source>
</evidence>